<dbReference type="Proteomes" id="UP000789525">
    <property type="component" value="Unassembled WGS sequence"/>
</dbReference>
<protein>
    <submittedName>
        <fullName evidence="1">12980_t:CDS:1</fullName>
    </submittedName>
</protein>
<proteinExistence type="predicted"/>
<reference evidence="1" key="1">
    <citation type="submission" date="2021-06" db="EMBL/GenBank/DDBJ databases">
        <authorList>
            <person name="Kallberg Y."/>
            <person name="Tangrot J."/>
            <person name="Rosling A."/>
        </authorList>
    </citation>
    <scope>NUCLEOTIDE SEQUENCE</scope>
    <source>
        <strain evidence="1">CL356</strain>
    </source>
</reference>
<evidence type="ECO:0000313" key="1">
    <source>
        <dbReference type="EMBL" id="CAG8769490.1"/>
    </source>
</evidence>
<keyword evidence="2" id="KW-1185">Reference proteome</keyword>
<accession>A0ACA9QYT3</accession>
<feature type="non-terminal residue" evidence="1">
    <location>
        <position position="216"/>
    </location>
</feature>
<dbReference type="EMBL" id="CAJVPT010063926">
    <property type="protein sequence ID" value="CAG8769490.1"/>
    <property type="molecule type" value="Genomic_DNA"/>
</dbReference>
<feature type="non-terminal residue" evidence="1">
    <location>
        <position position="1"/>
    </location>
</feature>
<name>A0ACA9QYT3_9GLOM</name>
<comment type="caution">
    <text evidence="1">The sequence shown here is derived from an EMBL/GenBank/DDBJ whole genome shotgun (WGS) entry which is preliminary data.</text>
</comment>
<evidence type="ECO:0000313" key="2">
    <source>
        <dbReference type="Proteomes" id="UP000789525"/>
    </source>
</evidence>
<organism evidence="1 2">
    <name type="scientific">Acaulospora colombiana</name>
    <dbReference type="NCBI Taxonomy" id="27376"/>
    <lineage>
        <taxon>Eukaryota</taxon>
        <taxon>Fungi</taxon>
        <taxon>Fungi incertae sedis</taxon>
        <taxon>Mucoromycota</taxon>
        <taxon>Glomeromycotina</taxon>
        <taxon>Glomeromycetes</taxon>
        <taxon>Diversisporales</taxon>
        <taxon>Acaulosporaceae</taxon>
        <taxon>Acaulospora</taxon>
    </lineage>
</organism>
<gene>
    <name evidence="1" type="ORF">ACOLOM_LOCUS13686</name>
</gene>
<sequence length="216" mass="23299">FNPTPARPQPAVSPFEDDDEEPDNKSKNGSSRSLSRFFSKSSDVPPLPVSSKDDTSAPSSKSGGGWNSLTAIFSNKRSTSNLSLPNEAAEMGENPGYDYPPSNPYPGTRGVTVNWREKVASDFYTGDMGSRKRQGSSVTRSDYDVTHVVAFGRRPSDTPSHAASQDGARSNSDTWSRSAPLAPPTRIPPPLLARKVARIMQLPQIQASEDLLNSST</sequence>